<dbReference type="AlphaFoldDB" id="A0AAV6W8Z4"/>
<keyword evidence="1" id="KW-0812">Transmembrane</keyword>
<comment type="caution">
    <text evidence="2">The sequence shown here is derived from an EMBL/GenBank/DDBJ whole genome shotgun (WGS) entry which is preliminary data.</text>
</comment>
<evidence type="ECO:0000313" key="3">
    <source>
        <dbReference type="Proteomes" id="UP000826271"/>
    </source>
</evidence>
<dbReference type="EMBL" id="WHWC01000016">
    <property type="protein sequence ID" value="KAG8367901.1"/>
    <property type="molecule type" value="Genomic_DNA"/>
</dbReference>
<keyword evidence="1" id="KW-1133">Transmembrane helix</keyword>
<proteinExistence type="predicted"/>
<keyword evidence="3" id="KW-1185">Reference proteome</keyword>
<evidence type="ECO:0000313" key="2">
    <source>
        <dbReference type="EMBL" id="KAG8367901.1"/>
    </source>
</evidence>
<feature type="transmembrane region" description="Helical" evidence="1">
    <location>
        <begin position="6"/>
        <end position="24"/>
    </location>
</feature>
<keyword evidence="1" id="KW-0472">Membrane</keyword>
<name>A0AAV6W8Z4_9LAMI</name>
<dbReference type="Proteomes" id="UP000826271">
    <property type="component" value="Unassembled WGS sequence"/>
</dbReference>
<organism evidence="2 3">
    <name type="scientific">Buddleja alternifolia</name>
    <dbReference type="NCBI Taxonomy" id="168488"/>
    <lineage>
        <taxon>Eukaryota</taxon>
        <taxon>Viridiplantae</taxon>
        <taxon>Streptophyta</taxon>
        <taxon>Embryophyta</taxon>
        <taxon>Tracheophyta</taxon>
        <taxon>Spermatophyta</taxon>
        <taxon>Magnoliopsida</taxon>
        <taxon>eudicotyledons</taxon>
        <taxon>Gunneridae</taxon>
        <taxon>Pentapetalae</taxon>
        <taxon>asterids</taxon>
        <taxon>lamiids</taxon>
        <taxon>Lamiales</taxon>
        <taxon>Scrophulariaceae</taxon>
        <taxon>Buddlejeae</taxon>
        <taxon>Buddleja</taxon>
    </lineage>
</organism>
<evidence type="ECO:0000256" key="1">
    <source>
        <dbReference type="SAM" id="Phobius"/>
    </source>
</evidence>
<accession>A0AAV6W8Z4</accession>
<protein>
    <submittedName>
        <fullName evidence="2">Uncharacterized protein</fullName>
    </submittedName>
</protein>
<sequence>MGYDQSFILPLLIIIVFSLTPFLTSSLDDNYEYGYDFKAYPSYFTPIEGIKFDNTVKIDKGAFQNSWNEACSSSAYVSFVVPQRKTYLLKPISHARMPQRYG</sequence>
<gene>
    <name evidence="2" type="ORF">BUALT_Bualt16G0121000</name>
</gene>
<reference evidence="2" key="1">
    <citation type="submission" date="2019-10" db="EMBL/GenBank/DDBJ databases">
        <authorList>
            <person name="Zhang R."/>
            <person name="Pan Y."/>
            <person name="Wang J."/>
            <person name="Ma R."/>
            <person name="Yu S."/>
        </authorList>
    </citation>
    <scope>NUCLEOTIDE SEQUENCE</scope>
    <source>
        <strain evidence="2">LA-IB0</strain>
        <tissue evidence="2">Leaf</tissue>
    </source>
</reference>